<dbReference type="OrthoDB" id="77835at2759"/>
<name>A0A078BDJ3_STYLE</name>
<dbReference type="EMBL" id="CCKQ01019635">
    <property type="protein sequence ID" value="CDW91658.1"/>
    <property type="molecule type" value="Genomic_DNA"/>
</dbReference>
<dbReference type="PANTHER" id="PTHR43785:SF2">
    <property type="entry name" value="TYPE-1 GLUTAMINE SYNTHETASE 1"/>
    <property type="match status" value="1"/>
</dbReference>
<dbReference type="GO" id="GO:0004356">
    <property type="term" value="F:glutamine synthetase activity"/>
    <property type="evidence" value="ECO:0007669"/>
    <property type="project" value="InterPro"/>
</dbReference>
<evidence type="ECO:0000256" key="2">
    <source>
        <dbReference type="PROSITE-ProRule" id="PRU01331"/>
    </source>
</evidence>
<dbReference type="Gene3D" id="3.30.590.10">
    <property type="entry name" value="Glutamine synthetase/guanido kinase, catalytic domain"/>
    <property type="match status" value="1"/>
</dbReference>
<keyword evidence="1 5" id="KW-0436">Ligase</keyword>
<evidence type="ECO:0000259" key="4">
    <source>
        <dbReference type="PROSITE" id="PS51987"/>
    </source>
</evidence>
<proteinExistence type="inferred from homology"/>
<gene>
    <name evidence="5" type="primary">Contig3600.g3840</name>
    <name evidence="5" type="ORF">STYLEM_20817</name>
</gene>
<sequence length="463" mass="52680">MESTQNLAQSDNQNQEEQYDHVILSWQPYNGMRHAHLTRKEIYDQRDQKSQIAIVPALMLFMPMTHDVLLPNYPIPNLLDGIIMKPDHSSFKILKVGGNTESGTKSVNIGFVNCSFNYKDMSLCDYCPRNLVKRAILALQQKHNISVKIGYEIEFNVLDMDGKPINKHSGLNLDALLKQSDVLIRISNELNSQGVRVLNMHKESSHGQYEIVLDYDDVLKSIDNYNFAIQVIKQNFQREGKQISLLPRPFENQFCNGLHIHMSIWRDGKNILGDSAGQHLLTVEGQQFMAGILEHSSAINHFLAPSPNSMKRIQSHMCAGTFKIWGLENRDAILRLIQTDSVEGRPTHFELKALDHTANQCFALASVLVAATNGLDKEMKLPQPVNDVPLFIPEDAWQEKGITILPQTYEDRKVAVYSEENKVLLEFFGKPLIDNIFLISDEDFKELDGKSISEQFELLNSKF</sequence>
<evidence type="ECO:0000313" key="6">
    <source>
        <dbReference type="Proteomes" id="UP000039865"/>
    </source>
</evidence>
<comment type="similarity">
    <text evidence="2 3">Belongs to the glutamine synthetase family.</text>
</comment>
<dbReference type="PROSITE" id="PS51987">
    <property type="entry name" value="GS_CATALYTIC"/>
    <property type="match status" value="1"/>
</dbReference>
<evidence type="ECO:0000256" key="3">
    <source>
        <dbReference type="RuleBase" id="RU000384"/>
    </source>
</evidence>
<protein>
    <submittedName>
        <fullName evidence="5">Glutamate--ammonia ligase</fullName>
    </submittedName>
</protein>
<dbReference type="InterPro" id="IPR014746">
    <property type="entry name" value="Gln_synth/guanido_kin_cat_dom"/>
</dbReference>
<dbReference type="InterPro" id="IPR008146">
    <property type="entry name" value="Gln_synth_cat_dom"/>
</dbReference>
<evidence type="ECO:0000313" key="5">
    <source>
        <dbReference type="EMBL" id="CDW91658.1"/>
    </source>
</evidence>
<dbReference type="Pfam" id="PF00120">
    <property type="entry name" value="Gln-synt_C"/>
    <property type="match status" value="1"/>
</dbReference>
<reference evidence="5 6" key="1">
    <citation type="submission" date="2014-06" db="EMBL/GenBank/DDBJ databases">
        <authorList>
            <person name="Swart Estienne"/>
        </authorList>
    </citation>
    <scope>NUCLEOTIDE SEQUENCE [LARGE SCALE GENOMIC DNA]</scope>
    <source>
        <strain evidence="5 6">130c</strain>
    </source>
</reference>
<feature type="domain" description="GS catalytic" evidence="4">
    <location>
        <begin position="128"/>
        <end position="463"/>
    </location>
</feature>
<dbReference type="SMART" id="SM01230">
    <property type="entry name" value="Gln-synt_C"/>
    <property type="match status" value="1"/>
</dbReference>
<organism evidence="5 6">
    <name type="scientific">Stylonychia lemnae</name>
    <name type="common">Ciliate</name>
    <dbReference type="NCBI Taxonomy" id="5949"/>
    <lineage>
        <taxon>Eukaryota</taxon>
        <taxon>Sar</taxon>
        <taxon>Alveolata</taxon>
        <taxon>Ciliophora</taxon>
        <taxon>Intramacronucleata</taxon>
        <taxon>Spirotrichea</taxon>
        <taxon>Stichotrichia</taxon>
        <taxon>Sporadotrichida</taxon>
        <taxon>Oxytrichidae</taxon>
        <taxon>Stylonychinae</taxon>
        <taxon>Stylonychia</taxon>
    </lineage>
</organism>
<dbReference type="PANTHER" id="PTHR43785">
    <property type="entry name" value="GAMMA-GLUTAMYLPUTRESCINE SYNTHETASE"/>
    <property type="match status" value="1"/>
</dbReference>
<keyword evidence="6" id="KW-1185">Reference proteome</keyword>
<evidence type="ECO:0000256" key="1">
    <source>
        <dbReference type="ARBA" id="ARBA00022598"/>
    </source>
</evidence>
<dbReference type="FunCoup" id="A0A078BDJ3">
    <property type="interactions" value="37"/>
</dbReference>
<dbReference type="Proteomes" id="UP000039865">
    <property type="component" value="Unassembled WGS sequence"/>
</dbReference>
<dbReference type="InParanoid" id="A0A078BDJ3"/>
<accession>A0A078BDJ3</accession>
<dbReference type="AlphaFoldDB" id="A0A078BDJ3"/>
<dbReference type="SUPFAM" id="SSF55931">
    <property type="entry name" value="Glutamine synthetase/guanido kinase"/>
    <property type="match status" value="1"/>
</dbReference>